<protein>
    <recommendedName>
        <fullName evidence="4">BIG2 domain-containing protein</fullName>
    </recommendedName>
</protein>
<name>A0A5C4T703_9BACL</name>
<dbReference type="RefSeq" id="WP_139604053.1">
    <property type="nucleotide sequence ID" value="NZ_VDCQ01000029.1"/>
</dbReference>
<dbReference type="OrthoDB" id="7012117at2"/>
<sequence>MMRFHKFRKWLNPAAGRGALSLLLAVVVAFGGLLAGLPGNRIDAATGEIAYDFENFSLGPLNGQQGWTNASAEVTVTDQTYAVSGTKTVKIMDNDKTKAMGGRVAFAPVERGSVEWWVKADTADRLVMLLESTGPSGTKPVEWIGLLANGTIEYYNGAARVTTGETYEPGKWYRFRVDFDAAAGKKTITVFDGDKPLLIRKDTAFRDTAATSVNLLRFATISTGLGTFYLDNVRIRDAAIAPAGSLQSLSFYPESLNVNVGRTEPVYLFGHYTNGDVRLMNDNTVVYASERPDVATAVGGSVSGVSPGATVVKATYGSAQASLDVNVFSPNDIPPYHNLPMRPLHGATDVHGLQIVVPEDAAWQALGTRIADALQSRWNVQASVVGPNRDKFRDGWAGSAIVLGTLGNNEQLARLYGLRMSYADAVYPGDGGYQLQTVIDPFGLGGNTVVIGSSDLEGAGLGTDRLLQIVGAQSEAVIPWLFEAKLSAQAASYLQYDGNPTPANVQTALNSVNTWLSRLKPNASSETDAASLHYVLSRIKIFGENYLLTGHAGFGEIYKKLLVGYANYVNRYPAEARTQLNERQNMWTDGDTIIQNWSVLEASPIFSALERKQIVSAFYITYEANSKDGYLTKAEASGPRWNHQIFPALSLIAGSTYFGGYYDLPETAAWRQLGERIFTGNTSYISLDEGSDYLMHVPMTNIDYGMATGNLDFIARSLRPSADLNALMIDNLGTMSGGGDTYPFGYSNAYSWGHSQVMNAATLFYGDPLYRFLLERTRTGPFPGQRMSDLDYPIHRYTPVKLSEAAEPPEGAHPKLQAYPVEQGIYDDLLSTEQTQLDVALPDSFHKMTFREGFGPDDSYLIVDGFSAGAHGHQDGNAILNYSANGRLFLTDRDYIENTPEHHSGLVIVKDGEQQKKPPLAKLQWAADIEGIGVSRSTVPNYNGTDWERSIISPNGSFYLIYDQIKLNEAGSYVLKNNWQTMGTPKLRDDRFEAEQQGVSMTIESLDDSELRTIDRYGHFMKYWKSEYPYPYADKETVLSEVLEERGYAAGEQAGFINVLSSSKEDGPKVNTRRLNDSTLEIKQRNKQWYAVQSALDTADFGSDGKFHLIGEGRLLAAEATRVRIGSQTLQFAEPVMFAMDTSNGEWATYALRRDRVQYDAEGDPIRGGALESGTAAWNRQMDQRLERALKERERPGQGKPRGGQDRDQDGYVANDDNGYDLVYDNNDYGRDRAGDRPGRPEGTRDWQRVYAFSERATDSAWGDLNGDGKEEAVLGGIGGKVQAIDEVGTVLWTFPAAGRVNEVTVQQLNGQPVVFVATENWYVHALNAQGQELWNYKFPSDTAHRERKGNLLGITNVRVAYVNGADQAPWVMVGSQFRYIYGLDAAGKLQYEDLLYYYGIEDMEFADFDGDGKDEGMYALEYAYYAYWNEKQVTRGGTGGGPGWKVATLFRHPSAGAAPVIAFGTKQSEVRFVGYNGKLQERWKRNVGGEVNDIRQGDYNGDGIPELLAGSDGFQFYALNPDGTVRFRTAIADRVLQVDGSNQNGTAKYWAAADNGLLVRLSDQGAIEQTVRFRHPIAALKAGEAQSKPWIVLDNGEVYRYRR</sequence>
<dbReference type="SUPFAM" id="SSF69318">
    <property type="entry name" value="Integrin alpha N-terminal domain"/>
    <property type="match status" value="1"/>
</dbReference>
<evidence type="ECO:0000313" key="3">
    <source>
        <dbReference type="Proteomes" id="UP000307943"/>
    </source>
</evidence>
<dbReference type="Proteomes" id="UP000307943">
    <property type="component" value="Unassembled WGS sequence"/>
</dbReference>
<proteinExistence type="predicted"/>
<accession>A0A5C4T703</accession>
<organism evidence="2 3">
    <name type="scientific">Paenibacillus hemerocallicola</name>
    <dbReference type="NCBI Taxonomy" id="1172614"/>
    <lineage>
        <taxon>Bacteria</taxon>
        <taxon>Bacillati</taxon>
        <taxon>Bacillota</taxon>
        <taxon>Bacilli</taxon>
        <taxon>Bacillales</taxon>
        <taxon>Paenibacillaceae</taxon>
        <taxon>Paenibacillus</taxon>
    </lineage>
</organism>
<reference evidence="2 3" key="1">
    <citation type="submission" date="2019-05" db="EMBL/GenBank/DDBJ databases">
        <title>We sequenced the genome of Paenibacillus hemerocallicola KCTC 33185 for further insight into its adaptation and study the phylogeny of Paenibacillus.</title>
        <authorList>
            <person name="Narsing Rao M.P."/>
        </authorList>
    </citation>
    <scope>NUCLEOTIDE SEQUENCE [LARGE SCALE GENOMIC DNA]</scope>
    <source>
        <strain evidence="2 3">KCTC 33185</strain>
    </source>
</reference>
<gene>
    <name evidence="2" type="ORF">FE784_20270</name>
</gene>
<comment type="caution">
    <text evidence="2">The sequence shown here is derived from an EMBL/GenBank/DDBJ whole genome shotgun (WGS) entry which is preliminary data.</text>
</comment>
<feature type="compositionally biased region" description="Basic and acidic residues" evidence="1">
    <location>
        <begin position="1228"/>
        <end position="1245"/>
    </location>
</feature>
<evidence type="ECO:0000313" key="2">
    <source>
        <dbReference type="EMBL" id="TNJ64460.1"/>
    </source>
</evidence>
<dbReference type="EMBL" id="VDCQ01000029">
    <property type="protein sequence ID" value="TNJ64460.1"/>
    <property type="molecule type" value="Genomic_DNA"/>
</dbReference>
<feature type="compositionally biased region" description="Basic and acidic residues" evidence="1">
    <location>
        <begin position="1189"/>
        <end position="1210"/>
    </location>
</feature>
<keyword evidence="3" id="KW-1185">Reference proteome</keyword>
<evidence type="ECO:0008006" key="4">
    <source>
        <dbReference type="Google" id="ProtNLM"/>
    </source>
</evidence>
<feature type="region of interest" description="Disordered" evidence="1">
    <location>
        <begin position="1189"/>
        <end position="1245"/>
    </location>
</feature>
<dbReference type="Gene3D" id="2.40.10.480">
    <property type="match status" value="1"/>
</dbReference>
<dbReference type="Gene3D" id="2.60.40.1080">
    <property type="match status" value="1"/>
</dbReference>
<dbReference type="Gene3D" id="2.70.98.70">
    <property type="match status" value="1"/>
</dbReference>
<evidence type="ECO:0000256" key="1">
    <source>
        <dbReference type="SAM" id="MobiDB-lite"/>
    </source>
</evidence>
<dbReference type="InterPro" id="IPR028994">
    <property type="entry name" value="Integrin_alpha_N"/>
</dbReference>